<dbReference type="EMBL" id="CP071770">
    <property type="protein sequence ID" value="QTD62862.1"/>
    <property type="molecule type" value="Genomic_DNA"/>
</dbReference>
<sequence>MNLSSSDAREIFWLARYLTRIQYVCQQFPFKQNDAALTYAHAFCLPAFDAASLNELILNEEQPASFAMQFEQTRTKIQNLAQVFSKATYVELQQCIQNACDNASYICDVVQDCEALLDAEPQQIYLFFQLGQKIEQLDRQIRLKQSTEKTLSQLEMIVQCLKDLGWTSFVDAWQQLKQQPDTMHFYHFSDHIQHLLSVD</sequence>
<dbReference type="EMBL" id="JACANG010000002">
    <property type="protein sequence ID" value="MDM1717869.1"/>
    <property type="molecule type" value="Genomic_DNA"/>
</dbReference>
<dbReference type="AlphaFoldDB" id="A0A1E8E4N2"/>
<dbReference type="GeneID" id="64223333"/>
<evidence type="ECO:0000313" key="1">
    <source>
        <dbReference type="EMBL" id="MDM1717869.1"/>
    </source>
</evidence>
<dbReference type="Proteomes" id="UP000663954">
    <property type="component" value="Chromosome"/>
</dbReference>
<dbReference type="Proteomes" id="UP000186931">
    <property type="component" value="Unassembled WGS sequence"/>
</dbReference>
<evidence type="ECO:0008006" key="6">
    <source>
        <dbReference type="Google" id="ProtNLM"/>
    </source>
</evidence>
<evidence type="ECO:0000313" key="2">
    <source>
        <dbReference type="EMBL" id="OFE44585.1"/>
    </source>
</evidence>
<reference evidence="3 5" key="2">
    <citation type="journal article" date="2020" name="Front. Cell. Infect. Microbiol.">
        <title>Characterization of Three Porcine Acinetobacter towneri Strains Co-Harboring tet(X3) and bla OXA-58.</title>
        <authorList>
            <person name="Ma J."/>
            <person name="Wang J."/>
            <person name="Feng J."/>
            <person name="Liu Y."/>
            <person name="Yang B."/>
            <person name="Li R."/>
            <person name="Bai L."/>
            <person name="He T."/>
            <person name="Wang X."/>
            <person name="Yang Z."/>
        </authorList>
    </citation>
    <scope>NUCLEOTIDE SEQUENCE [LARGE SCALE GENOMIC DNA]</scope>
    <source>
        <strain evidence="3 5">GX5</strain>
    </source>
</reference>
<evidence type="ECO:0000313" key="3">
    <source>
        <dbReference type="EMBL" id="QTD62862.1"/>
    </source>
</evidence>
<reference evidence="1" key="3">
    <citation type="submission" date="2020-06" db="EMBL/GenBank/DDBJ databases">
        <authorList>
            <person name="Dong N."/>
        </authorList>
    </citation>
    <scope>NUCLEOTIDE SEQUENCE</scope>
    <source>
        <strain evidence="1">DF49-4</strain>
    </source>
</reference>
<dbReference type="Proteomes" id="UP001174419">
    <property type="component" value="Unassembled WGS sequence"/>
</dbReference>
<reference evidence="3" key="4">
    <citation type="submission" date="2021-03" db="EMBL/GenBank/DDBJ databases">
        <authorList>
            <person name="Ma J."/>
        </authorList>
    </citation>
    <scope>NUCLEOTIDE SEQUENCE</scope>
    <source>
        <strain evidence="3">GX5</strain>
    </source>
</reference>
<dbReference type="eggNOG" id="ENOG50332UE">
    <property type="taxonomic scope" value="Bacteria"/>
</dbReference>
<accession>A0A1E8E4N2</accession>
<name>A0A1E8E4N2_9GAMM</name>
<evidence type="ECO:0000313" key="4">
    <source>
        <dbReference type="Proteomes" id="UP000186931"/>
    </source>
</evidence>
<protein>
    <recommendedName>
        <fullName evidence="6">DUF403 domain-containing protein</fullName>
    </recommendedName>
</protein>
<reference evidence="1" key="5">
    <citation type="journal article" date="2022" name="Sci. Total Environ.">
        <title>Prevalence, transmission, and molecular epidemiology of tet(X)-positive bacteria among humans, animals, and environmental niches in China: An epidemiological, and genomic-based study.</title>
        <authorList>
            <person name="Dong N."/>
            <person name="Zeng Y."/>
            <person name="Cai C."/>
            <person name="Sun C."/>
            <person name="Lu J."/>
            <person name="Liu C."/>
            <person name="Zhou H."/>
            <person name="Sun Q."/>
            <person name="Shu L."/>
            <person name="Wang H."/>
            <person name="Wang Y."/>
            <person name="Wang S."/>
            <person name="Wu C."/>
            <person name="Chan E.W."/>
            <person name="Chen G."/>
            <person name="Shen Z."/>
            <person name="Chen S."/>
            <person name="Zhang R."/>
        </authorList>
    </citation>
    <scope>NUCLEOTIDE SEQUENCE</scope>
    <source>
        <strain evidence="1">DF49-4</strain>
    </source>
</reference>
<proteinExistence type="predicted"/>
<reference evidence="2 4" key="1">
    <citation type="submission" date="2016-10" db="EMBL/GenBank/DDBJ databases">
        <title>Genome of airborne Acinetobacter sp. 5-2Ac02 in the hospital environment: Species near to Acinetobacter towneri.</title>
        <authorList>
            <person name="Barbosa B."/>
            <person name="Fernandez-Garcia L."/>
            <person name="Gato E."/>
            <person name="Leao R."/>
            <person name="Albano R."/>
            <person name="Fernandez B."/>
            <person name="Fernandez-Cuenca F."/>
            <person name="Marques E."/>
            <person name="Tomas M."/>
        </authorList>
    </citation>
    <scope>NUCLEOTIDE SEQUENCE [LARGE SCALE GENOMIC DNA]</scope>
    <source>
        <strain evidence="2 4">5-2Ac02</strain>
    </source>
</reference>
<keyword evidence="5" id="KW-1185">Reference proteome</keyword>
<organism evidence="2 4">
    <name type="scientific">Acinetobacter towneri</name>
    <dbReference type="NCBI Taxonomy" id="202956"/>
    <lineage>
        <taxon>Bacteria</taxon>
        <taxon>Pseudomonadati</taxon>
        <taxon>Pseudomonadota</taxon>
        <taxon>Gammaproteobacteria</taxon>
        <taxon>Moraxellales</taxon>
        <taxon>Moraxellaceae</taxon>
        <taxon>Acinetobacter</taxon>
    </lineage>
</organism>
<gene>
    <name evidence="2" type="ORF">BJN41_00190</name>
    <name evidence="1" type="ORF">HX110_01645</name>
    <name evidence="3" type="ORF">J4G45_06890</name>
</gene>
<dbReference type="RefSeq" id="WP_004973138.1">
    <property type="nucleotide sequence ID" value="NZ_BBNL01000009.1"/>
</dbReference>
<evidence type="ECO:0000313" key="5">
    <source>
        <dbReference type="Proteomes" id="UP000663954"/>
    </source>
</evidence>
<dbReference type="EMBL" id="MKQS01000001">
    <property type="protein sequence ID" value="OFE44585.1"/>
    <property type="molecule type" value="Genomic_DNA"/>
</dbReference>